<reference evidence="1 2" key="1">
    <citation type="submission" date="2018-06" db="EMBL/GenBank/DDBJ databases">
        <authorList>
            <consortium name="Pathogen Informatics"/>
            <person name="Doyle S."/>
        </authorList>
    </citation>
    <scope>NUCLEOTIDE SEQUENCE [LARGE SCALE GENOMIC DNA]</scope>
    <source>
        <strain evidence="1 2">NCTC12000</strain>
    </source>
</reference>
<dbReference type="RefSeq" id="WP_011947267.1">
    <property type="nucleotide sequence ID" value="NZ_BAZA01000211.1"/>
</dbReference>
<evidence type="ECO:0000313" key="1">
    <source>
        <dbReference type="EMBL" id="STX80545.1"/>
    </source>
</evidence>
<proteinExistence type="predicted"/>
<dbReference type="Proteomes" id="UP000254631">
    <property type="component" value="Unassembled WGS sequence"/>
</dbReference>
<name>A0A128WEC6_LEGPN</name>
<sequence>MKKNQLNSLTNYYPALTRLRNIQDAQELGEMAHTLPWRQADELIECLFNNEEEFNRLIWSPYDISIVAKKFPKFADKLIDIFISNPEKFKKIIHFSSELGQVVDALNPRVANKLMDFIFCNENKIYKHIIRDSYNLCRFLFHRNLRQYSDRLINHILKDPDYFKLVVGDMGNLLRLAINHPQHADTLINMVIKDKEHFKKLISNQSNWSEQLSHFPKYEKIFANNVPIDENEKNRQLYLANAPHAEIRKNARLFAQAERTHSGQFFFSEAMPRELRIIIAGLTRDSYLCNEEEANQIAQENFSRPMKNSQ</sequence>
<evidence type="ECO:0000313" key="2">
    <source>
        <dbReference type="Proteomes" id="UP000254631"/>
    </source>
</evidence>
<organism evidence="1 2">
    <name type="scientific">Legionella pneumophila</name>
    <dbReference type="NCBI Taxonomy" id="446"/>
    <lineage>
        <taxon>Bacteria</taxon>
        <taxon>Pseudomonadati</taxon>
        <taxon>Pseudomonadota</taxon>
        <taxon>Gammaproteobacteria</taxon>
        <taxon>Legionellales</taxon>
        <taxon>Legionellaceae</taxon>
        <taxon>Legionella</taxon>
    </lineage>
</organism>
<dbReference type="AlphaFoldDB" id="A0A128WEC6"/>
<protein>
    <submittedName>
        <fullName evidence="1">Uncharacterized protein</fullName>
    </submittedName>
</protein>
<gene>
    <name evidence="1" type="ORF">NCTC12000_02561</name>
</gene>
<accession>A0A128WEC6</accession>
<dbReference type="EMBL" id="UGOL01000001">
    <property type="protein sequence ID" value="STX80545.1"/>
    <property type="molecule type" value="Genomic_DNA"/>
</dbReference>
<dbReference type="eggNOG" id="ENOG5031ENE">
    <property type="taxonomic scope" value="Bacteria"/>
</dbReference>